<keyword evidence="2" id="KW-1185">Reference proteome</keyword>
<dbReference type="Proteomes" id="UP001225378">
    <property type="component" value="Chromosome"/>
</dbReference>
<dbReference type="Gene3D" id="3.30.450.150">
    <property type="entry name" value="Haem-degrading domain"/>
    <property type="match status" value="1"/>
</dbReference>
<evidence type="ECO:0000313" key="2">
    <source>
        <dbReference type="Proteomes" id="UP001225378"/>
    </source>
</evidence>
<dbReference type="PANTHER" id="PTHR34309:SF1">
    <property type="entry name" value="PROTEIN GLCG"/>
    <property type="match status" value="1"/>
</dbReference>
<dbReference type="Pfam" id="PF03928">
    <property type="entry name" value="HbpS-like"/>
    <property type="match status" value="1"/>
</dbReference>
<gene>
    <name evidence="1" type="ORF">Q9L42_012810</name>
</gene>
<dbReference type="InterPro" id="IPR052517">
    <property type="entry name" value="GlcG_carb_metab_protein"/>
</dbReference>
<dbReference type="KEGG" id="mech:Q9L42_012810"/>
<dbReference type="InterPro" id="IPR038084">
    <property type="entry name" value="PduO/GlcC-like_sf"/>
</dbReference>
<reference evidence="1 2" key="1">
    <citation type="journal article" date="2024" name="Microbiology">
        <title>Methylomarinum rosea sp. nov., a novel halophilic methanotrophic bacterium from the hypersaline Lake Elton.</title>
        <authorList>
            <person name="Suleimanov R.Z."/>
            <person name="Oshkin I.Y."/>
            <person name="Danilova O.V."/>
            <person name="Suzina N.E."/>
            <person name="Dedysh S.N."/>
        </authorList>
    </citation>
    <scope>NUCLEOTIDE SEQUENCE [LARGE SCALE GENOMIC DNA]</scope>
    <source>
        <strain evidence="1 2">Ch1-1</strain>
    </source>
</reference>
<dbReference type="SUPFAM" id="SSF143744">
    <property type="entry name" value="GlcG-like"/>
    <property type="match status" value="1"/>
</dbReference>
<dbReference type="AlphaFoldDB" id="A0AAU7NQL6"/>
<sequence>METIYRMTLGDAKRVANAAEAEARINNWDVVIAIVDQGGHLLYLQRENAQLGSIEVAISKAKCAVLFRSPTKALEQMVADGKQGFLTMPQMLPVEGGVPLLHNGQVVGAIGVSGITSAEDGHIARAGAKAL</sequence>
<proteinExistence type="predicted"/>
<dbReference type="PANTHER" id="PTHR34309">
    <property type="entry name" value="SLR1406 PROTEIN"/>
    <property type="match status" value="1"/>
</dbReference>
<dbReference type="EMBL" id="CP157743">
    <property type="protein sequence ID" value="XBS19247.1"/>
    <property type="molecule type" value="Genomic_DNA"/>
</dbReference>
<evidence type="ECO:0000313" key="1">
    <source>
        <dbReference type="EMBL" id="XBS19247.1"/>
    </source>
</evidence>
<dbReference type="RefSeq" id="WP_349431191.1">
    <property type="nucleotide sequence ID" value="NZ_CP157743.1"/>
</dbReference>
<organism evidence="1 2">
    <name type="scientific">Methylomarinum roseum</name>
    <dbReference type="NCBI Taxonomy" id="3067653"/>
    <lineage>
        <taxon>Bacteria</taxon>
        <taxon>Pseudomonadati</taxon>
        <taxon>Pseudomonadota</taxon>
        <taxon>Gammaproteobacteria</taxon>
        <taxon>Methylococcales</taxon>
        <taxon>Methylococcaceae</taxon>
        <taxon>Methylomarinum</taxon>
    </lineage>
</organism>
<name>A0AAU7NQL6_9GAMM</name>
<accession>A0AAU7NQL6</accession>
<protein>
    <submittedName>
        <fullName evidence="1">Heme-binding protein</fullName>
    </submittedName>
</protein>
<dbReference type="InterPro" id="IPR005624">
    <property type="entry name" value="PduO/GlcC-like"/>
</dbReference>